<dbReference type="EMBL" id="BTSY01000005">
    <property type="protein sequence ID" value="GMT29491.1"/>
    <property type="molecule type" value="Genomic_DNA"/>
</dbReference>
<reference evidence="1" key="1">
    <citation type="submission" date="2023-10" db="EMBL/GenBank/DDBJ databases">
        <title>Genome assembly of Pristionchus species.</title>
        <authorList>
            <person name="Yoshida K."/>
            <person name="Sommer R.J."/>
        </authorList>
    </citation>
    <scope>NUCLEOTIDE SEQUENCE</scope>
    <source>
        <strain evidence="1">RS5133</strain>
    </source>
</reference>
<feature type="non-terminal residue" evidence="1">
    <location>
        <position position="1"/>
    </location>
</feature>
<keyword evidence="2" id="KW-1185">Reference proteome</keyword>
<dbReference type="AlphaFoldDB" id="A0AAV5WB55"/>
<evidence type="ECO:0000313" key="2">
    <source>
        <dbReference type="Proteomes" id="UP001432322"/>
    </source>
</evidence>
<protein>
    <submittedName>
        <fullName evidence="1">Uncharacterized protein</fullName>
    </submittedName>
</protein>
<organism evidence="1 2">
    <name type="scientific">Pristionchus fissidentatus</name>
    <dbReference type="NCBI Taxonomy" id="1538716"/>
    <lineage>
        <taxon>Eukaryota</taxon>
        <taxon>Metazoa</taxon>
        <taxon>Ecdysozoa</taxon>
        <taxon>Nematoda</taxon>
        <taxon>Chromadorea</taxon>
        <taxon>Rhabditida</taxon>
        <taxon>Rhabditina</taxon>
        <taxon>Diplogasteromorpha</taxon>
        <taxon>Diplogasteroidea</taxon>
        <taxon>Neodiplogasteridae</taxon>
        <taxon>Pristionchus</taxon>
    </lineage>
</organism>
<accession>A0AAV5WB55</accession>
<evidence type="ECO:0000313" key="1">
    <source>
        <dbReference type="EMBL" id="GMT29491.1"/>
    </source>
</evidence>
<comment type="caution">
    <text evidence="1">The sequence shown here is derived from an EMBL/GenBank/DDBJ whole genome shotgun (WGS) entry which is preliminary data.</text>
</comment>
<name>A0AAV5WB55_9BILA</name>
<proteinExistence type="predicted"/>
<feature type="non-terminal residue" evidence="1">
    <location>
        <position position="125"/>
    </location>
</feature>
<gene>
    <name evidence="1" type="ORF">PFISCL1PPCAC_20788</name>
</gene>
<sequence length="125" mass="13339">TCCIGVSDPLLHVTRSCCTVTARAVRMKRRTPNWISASAIRSSSHISAARPITAPSTLSHSIRSILSSFQPVMCTLCIHPIAPVVVPTHSRSITGADRPSLLFSSSTPFTVQAATADRTPVMPID</sequence>
<dbReference type="Proteomes" id="UP001432322">
    <property type="component" value="Unassembled WGS sequence"/>
</dbReference>